<feature type="transmembrane region" description="Helical" evidence="1">
    <location>
        <begin position="189"/>
        <end position="211"/>
    </location>
</feature>
<gene>
    <name evidence="2" type="ORF">EDD78_102368</name>
</gene>
<dbReference type="AlphaFoldDB" id="A0A9X8Y8Z8"/>
<feature type="transmembrane region" description="Helical" evidence="1">
    <location>
        <begin position="48"/>
        <end position="68"/>
    </location>
</feature>
<protein>
    <submittedName>
        <fullName evidence="2">Sporulation integral membrane protein YlbJ</fullName>
    </submittedName>
</protein>
<feature type="transmembrane region" description="Helical" evidence="1">
    <location>
        <begin position="148"/>
        <end position="168"/>
    </location>
</feature>
<feature type="transmembrane region" description="Helical" evidence="1">
    <location>
        <begin position="300"/>
        <end position="318"/>
    </location>
</feature>
<sequence>MKEKFRLRHLPLALGCAVLCILLLAWGEPAAAGVKRGLRTCAEVIIPSLYLFMAVSGFIALSPAGELLSRPLSLFTRHLLRLPECMGPVVLLSFLGGYPVGAKTIDCMLESGRINKEQAERAICFCCNAGPSFVVTAIGARMLHSPAFGAALLGVHILSALLIGIFLSRRAPVPPKGGTKGAALPAGQAFVLAVNNATSGILMICAFVVLFSACGELLDYSGVMDRLSALLPGAALGGDALRAIVVGMMEVTTGCLQAAALPGVLPAVLIPPMISFAGLSIHFQVRSCLSSRGLSFRRFTLCRFLHALLTLGGFWPLYRSLHLAQQTFYPIYYPYPPVGYYNPNTPIATILLLLVSGAVLLLVCAPLYLFGSRLDPKESKKESAKAGKR</sequence>
<keyword evidence="3" id="KW-1185">Reference proteome</keyword>
<dbReference type="EMBL" id="SLUK01000002">
    <property type="protein sequence ID" value="TCL44742.1"/>
    <property type="molecule type" value="Genomic_DNA"/>
</dbReference>
<keyword evidence="1" id="KW-1133">Transmembrane helix</keyword>
<keyword evidence="1" id="KW-0812">Transmembrane</keyword>
<feature type="transmembrane region" description="Helical" evidence="1">
    <location>
        <begin position="122"/>
        <end position="142"/>
    </location>
</feature>
<organism evidence="2 3">
    <name type="scientific">Harryflintia acetispora</name>
    <dbReference type="NCBI Taxonomy" id="1849041"/>
    <lineage>
        <taxon>Bacteria</taxon>
        <taxon>Bacillati</taxon>
        <taxon>Bacillota</taxon>
        <taxon>Clostridia</taxon>
        <taxon>Eubacteriales</taxon>
        <taxon>Oscillospiraceae</taxon>
        <taxon>Harryflintia</taxon>
    </lineage>
</organism>
<accession>A0A9X8Y8Z8</accession>
<feature type="transmembrane region" description="Helical" evidence="1">
    <location>
        <begin position="347"/>
        <end position="371"/>
    </location>
</feature>
<feature type="transmembrane region" description="Helical" evidence="1">
    <location>
        <begin position="258"/>
        <end position="279"/>
    </location>
</feature>
<proteinExistence type="predicted"/>
<reference evidence="2 3" key="1">
    <citation type="submission" date="2019-03" db="EMBL/GenBank/DDBJ databases">
        <title>Genomic Encyclopedia of Type Strains, Phase IV (KMG-IV): sequencing the most valuable type-strain genomes for metagenomic binning, comparative biology and taxonomic classification.</title>
        <authorList>
            <person name="Goeker M."/>
        </authorList>
    </citation>
    <scope>NUCLEOTIDE SEQUENCE [LARGE SCALE GENOMIC DNA]</scope>
    <source>
        <strain evidence="2 3">DSM 100433</strain>
    </source>
</reference>
<name>A0A9X8Y8Z8_9FIRM</name>
<dbReference type="RefSeq" id="WP_132084094.1">
    <property type="nucleotide sequence ID" value="NZ_SLUK01000002.1"/>
</dbReference>
<dbReference type="Proteomes" id="UP000294682">
    <property type="component" value="Unassembled WGS sequence"/>
</dbReference>
<keyword evidence="1" id="KW-0472">Membrane</keyword>
<evidence type="ECO:0000313" key="3">
    <source>
        <dbReference type="Proteomes" id="UP000294682"/>
    </source>
</evidence>
<evidence type="ECO:0000313" key="2">
    <source>
        <dbReference type="EMBL" id="TCL44742.1"/>
    </source>
</evidence>
<evidence type="ECO:0000256" key="1">
    <source>
        <dbReference type="SAM" id="Phobius"/>
    </source>
</evidence>
<comment type="caution">
    <text evidence="2">The sequence shown here is derived from an EMBL/GenBank/DDBJ whole genome shotgun (WGS) entry which is preliminary data.</text>
</comment>